<organism evidence="1 2">
    <name type="scientific">Achromobacter phage vB_AchrS_AchV4</name>
    <dbReference type="NCBI Taxonomy" id="2796514"/>
    <lineage>
        <taxon>Viruses</taxon>
        <taxon>Duplodnaviria</taxon>
        <taxon>Heunggongvirae</taxon>
        <taxon>Uroviricota</taxon>
        <taxon>Caudoviricetes</taxon>
        <taxon>Casjensviridae</taxon>
        <taxon>Gediminasvirus</taxon>
        <taxon>Gediminasvirus AchV4</taxon>
    </lineage>
</organism>
<sequence length="58" mass="6573">MVDTHTPHPVYRDQHAWVCECFERVDAEKIASALNTVARIESANAMMKGLTQINEEQS</sequence>
<reference evidence="1 2" key="1">
    <citation type="submission" date="2020-11" db="EMBL/GenBank/DDBJ databases">
        <title>Complete Genome Sequence of Achromobacter phage vB_AchrS_AchV4.</title>
        <authorList>
            <person name="Kaliniene L."/>
            <person name="Noreika A."/>
            <person name="Meskys R."/>
        </authorList>
    </citation>
    <scope>NUCLEOTIDE SEQUENCE [LARGE SCALE GENOMIC DNA]</scope>
</reference>
<protein>
    <submittedName>
        <fullName evidence="1">Uncharacterized protein</fullName>
    </submittedName>
</protein>
<evidence type="ECO:0000313" key="2">
    <source>
        <dbReference type="Proteomes" id="UP000595170"/>
    </source>
</evidence>
<name>A0A7T3PH02_9CAUD</name>
<proteinExistence type="predicted"/>
<gene>
    <name evidence="1" type="ORF">AchV4_0042</name>
</gene>
<dbReference type="EMBL" id="MW269554">
    <property type="protein sequence ID" value="QPZ53318.1"/>
    <property type="molecule type" value="Genomic_DNA"/>
</dbReference>
<evidence type="ECO:0000313" key="1">
    <source>
        <dbReference type="EMBL" id="QPZ53318.1"/>
    </source>
</evidence>
<dbReference type="Proteomes" id="UP000595170">
    <property type="component" value="Segment"/>
</dbReference>
<keyword evidence="2" id="KW-1185">Reference proteome</keyword>
<accession>A0A7T3PH02</accession>